<evidence type="ECO:0000313" key="9">
    <source>
        <dbReference type="Proteomes" id="UP001642540"/>
    </source>
</evidence>
<dbReference type="EMBL" id="CAXLJM020000007">
    <property type="protein sequence ID" value="CAL8072402.1"/>
    <property type="molecule type" value="Genomic_DNA"/>
</dbReference>
<organism evidence="8 9">
    <name type="scientific">Orchesella dallaii</name>
    <dbReference type="NCBI Taxonomy" id="48710"/>
    <lineage>
        <taxon>Eukaryota</taxon>
        <taxon>Metazoa</taxon>
        <taxon>Ecdysozoa</taxon>
        <taxon>Arthropoda</taxon>
        <taxon>Hexapoda</taxon>
        <taxon>Collembola</taxon>
        <taxon>Entomobryomorpha</taxon>
        <taxon>Entomobryoidea</taxon>
        <taxon>Orchesellidae</taxon>
        <taxon>Orchesellinae</taxon>
        <taxon>Orchesella</taxon>
    </lineage>
</organism>
<gene>
    <name evidence="8" type="ORF">ODALV1_LOCUS2154</name>
</gene>
<name>A0ABP1PQZ0_9HEXA</name>
<proteinExistence type="inferred from homology"/>
<keyword evidence="4" id="KW-0130">Cell adhesion</keyword>
<dbReference type="Proteomes" id="UP001642540">
    <property type="component" value="Unassembled WGS sequence"/>
</dbReference>
<protein>
    <recommendedName>
        <fullName evidence="10">Ninjurin-1</fullName>
    </recommendedName>
</protein>
<keyword evidence="9" id="KW-1185">Reference proteome</keyword>
<keyword evidence="3 7" id="KW-0812">Transmembrane</keyword>
<dbReference type="Pfam" id="PF04923">
    <property type="entry name" value="Ninjurin"/>
    <property type="match status" value="1"/>
</dbReference>
<dbReference type="InterPro" id="IPR007007">
    <property type="entry name" value="Ninjurin"/>
</dbReference>
<keyword evidence="6 7" id="KW-0472">Membrane</keyword>
<evidence type="ECO:0000256" key="1">
    <source>
        <dbReference type="ARBA" id="ARBA00004141"/>
    </source>
</evidence>
<comment type="caution">
    <text evidence="8">The sequence shown here is derived from an EMBL/GenBank/DDBJ whole genome shotgun (WGS) entry which is preliminary data.</text>
</comment>
<accession>A0ABP1PQZ0</accession>
<evidence type="ECO:0000256" key="3">
    <source>
        <dbReference type="ARBA" id="ARBA00022692"/>
    </source>
</evidence>
<feature type="transmembrane region" description="Helical" evidence="7">
    <location>
        <begin position="47"/>
        <end position="68"/>
    </location>
</feature>
<sequence>MKSFHDYASLKTTGQLVMDLGSISTHICALVALLRNYDVHNNLSTQVLLWVLVGTIIFQVLVAVGLYIFRTLDLNDEINHQVANRWNIAFFCSLFVVAVLETFIGAFEKFGMDHVPMMSGNGTSPH</sequence>
<reference evidence="8 9" key="1">
    <citation type="submission" date="2024-08" db="EMBL/GenBank/DDBJ databases">
        <authorList>
            <person name="Cucini C."/>
            <person name="Frati F."/>
        </authorList>
    </citation>
    <scope>NUCLEOTIDE SEQUENCE [LARGE SCALE GENOMIC DNA]</scope>
</reference>
<evidence type="ECO:0000256" key="7">
    <source>
        <dbReference type="SAM" id="Phobius"/>
    </source>
</evidence>
<keyword evidence="5 7" id="KW-1133">Transmembrane helix</keyword>
<evidence type="ECO:0000313" key="8">
    <source>
        <dbReference type="EMBL" id="CAL8072402.1"/>
    </source>
</evidence>
<feature type="transmembrane region" description="Helical" evidence="7">
    <location>
        <begin position="88"/>
        <end position="107"/>
    </location>
</feature>
<comment type="similarity">
    <text evidence="2">Belongs to the ninjurin family.</text>
</comment>
<evidence type="ECO:0000256" key="4">
    <source>
        <dbReference type="ARBA" id="ARBA00022889"/>
    </source>
</evidence>
<evidence type="ECO:0000256" key="6">
    <source>
        <dbReference type="ARBA" id="ARBA00023136"/>
    </source>
</evidence>
<evidence type="ECO:0000256" key="2">
    <source>
        <dbReference type="ARBA" id="ARBA00008141"/>
    </source>
</evidence>
<comment type="subcellular location">
    <subcellularLocation>
        <location evidence="1">Membrane</location>
        <topology evidence="1">Multi-pass membrane protein</topology>
    </subcellularLocation>
</comment>
<evidence type="ECO:0008006" key="10">
    <source>
        <dbReference type="Google" id="ProtNLM"/>
    </source>
</evidence>
<evidence type="ECO:0000256" key="5">
    <source>
        <dbReference type="ARBA" id="ARBA00022989"/>
    </source>
</evidence>